<protein>
    <submittedName>
        <fullName evidence="1">Uncharacterized protein</fullName>
    </submittedName>
</protein>
<dbReference type="EMBL" id="KV448154">
    <property type="protein sequence ID" value="OAX42558.1"/>
    <property type="molecule type" value="Genomic_DNA"/>
</dbReference>
<evidence type="ECO:0000313" key="2">
    <source>
        <dbReference type="Proteomes" id="UP000092154"/>
    </source>
</evidence>
<evidence type="ECO:0000313" key="1">
    <source>
        <dbReference type="EMBL" id="OAX42558.1"/>
    </source>
</evidence>
<reference evidence="1 2" key="1">
    <citation type="submission" date="2016-06" db="EMBL/GenBank/DDBJ databases">
        <title>Comparative genomics of the ectomycorrhizal sister species Rhizopogon vinicolor and Rhizopogon vesiculosus (Basidiomycota: Boletales) reveals a divergence of the mating type B locus.</title>
        <authorList>
            <consortium name="DOE Joint Genome Institute"/>
            <person name="Mujic A.B."/>
            <person name="Kuo A."/>
            <person name="Tritt A."/>
            <person name="Lipzen A."/>
            <person name="Chen C."/>
            <person name="Johnson J."/>
            <person name="Sharma A."/>
            <person name="Barry K."/>
            <person name="Grigoriev I.V."/>
            <person name="Spatafora J.W."/>
        </authorList>
    </citation>
    <scope>NUCLEOTIDE SEQUENCE [LARGE SCALE GENOMIC DNA]</scope>
    <source>
        <strain evidence="1 2">AM-OR11-026</strain>
    </source>
</reference>
<dbReference type="InParanoid" id="A0A1B7NCM0"/>
<name>A0A1B7NCM0_9AGAM</name>
<accession>A0A1B7NCM0</accession>
<sequence length="51" mass="5768">MIKHFAFLITIIAWHPNNVPQGLTRLCETVKEGEGQGPFIYPNVVRSLPFS</sequence>
<keyword evidence="2" id="KW-1185">Reference proteome</keyword>
<proteinExistence type="predicted"/>
<gene>
    <name evidence="1" type="ORF">K503DRAFT_766641</name>
</gene>
<dbReference type="Proteomes" id="UP000092154">
    <property type="component" value="Unassembled WGS sequence"/>
</dbReference>
<organism evidence="1 2">
    <name type="scientific">Rhizopogon vinicolor AM-OR11-026</name>
    <dbReference type="NCBI Taxonomy" id="1314800"/>
    <lineage>
        <taxon>Eukaryota</taxon>
        <taxon>Fungi</taxon>
        <taxon>Dikarya</taxon>
        <taxon>Basidiomycota</taxon>
        <taxon>Agaricomycotina</taxon>
        <taxon>Agaricomycetes</taxon>
        <taxon>Agaricomycetidae</taxon>
        <taxon>Boletales</taxon>
        <taxon>Suillineae</taxon>
        <taxon>Rhizopogonaceae</taxon>
        <taxon>Rhizopogon</taxon>
    </lineage>
</organism>
<dbReference type="AlphaFoldDB" id="A0A1B7NCM0"/>